<evidence type="ECO:0000256" key="16">
    <source>
        <dbReference type="ARBA" id="ARBA00077719"/>
    </source>
</evidence>
<dbReference type="GO" id="GO:0005858">
    <property type="term" value="C:axonemal dynein complex"/>
    <property type="evidence" value="ECO:0007669"/>
    <property type="project" value="UniProtKB-ARBA"/>
</dbReference>
<dbReference type="FunFam" id="1.20.140.100:FF:000001">
    <property type="entry name" value="dynein heavy chain 17, axonemal"/>
    <property type="match status" value="1"/>
</dbReference>
<dbReference type="Proteomes" id="UP001160148">
    <property type="component" value="Unassembled WGS sequence"/>
</dbReference>
<evidence type="ECO:0000256" key="12">
    <source>
        <dbReference type="ARBA" id="ARBA00023212"/>
    </source>
</evidence>
<dbReference type="FunFam" id="3.40.50.300:FF:000063">
    <property type="entry name" value="dynein heavy chain 6, axonemal"/>
    <property type="match status" value="1"/>
</dbReference>
<dbReference type="SUPFAM" id="SSF52540">
    <property type="entry name" value="P-loop containing nucleoside triphosphate hydrolases"/>
    <property type="match status" value="4"/>
</dbReference>
<dbReference type="Gene3D" id="6.10.140.1060">
    <property type="match status" value="1"/>
</dbReference>
<evidence type="ECO:0000313" key="29">
    <source>
        <dbReference type="Proteomes" id="UP001160148"/>
    </source>
</evidence>
<dbReference type="Pfam" id="PF08393">
    <property type="entry name" value="DHC_N2"/>
    <property type="match status" value="1"/>
</dbReference>
<sequence>MPVSLKSCKRRVPPVTTLMVGYNLNVWSLQFGDPYPSYINSIRLTLLKGQDDVNVYIDQIEEFLKDFYENGPGSVGENLDLGVQMLEEYDVKFNVLLADKDVMKNTSALFEMPQESYMLLDVAYKEYHCLRSIYDLYSRQKRARDDWAKTLWSELKPQLLLEGMDSFIKEFKKIPMACRSVPIALVLDMQMKKFKNSIPLFIELKNDAMKEMHWKKLMEQTGQFFDMNPEVLTLENIFNMDLARYKDTCMEIVANSVKELSIERSINEVEKNWEDMNLTIIGYIKNDTFRGIILGDLSEVFQLLEDNIMTLQSMAGSQFIGPFRSVVDKWDKDLTFIVNTLITWNLVQSKWMYLEEIFLDDKFRIQLPNEALKFDGLNKKFIDIMKTTIREPKIIMLSKMPELLVELTSLFEGLETCQKMLNKYLETKRNSFSRFYFLSDNELLLVLGNTNPNGVQEHIVKMWDNVGSLIFVNDSRKNTLVSGMVSCEKEIMEFKSQVMVDGSVEIWMFSVLIEMWRSNKYLIKKSIFEYGNTTGSRCEWMLNYQGQMCLAANSVWWTAEVENVFWEIKKGNINAMKNYLDKLNQQMDELIIQVRGELISNDRKKFNTVLIVDVHARDVIENLVRDGIIKSQEFEWESQLRFYWKKDVDNLIIDQCSGTFSYGYDYMGLNGRLVITPLTDRIYLTITQALSMQLGCAPAGPAGTGKTETVKDLAKALGILCMVTNCGEGMDFQAFGMILDGLCQCGAWGCFDEFNRIDVSVLSVISTQLGTIRNALVEKKKMFLFRGRDTILDNKVGIFITMNPGYAGRTELPETVKTLFRPVICVLPDLELICLIMLFSEGFLNAKVLAKKMAVLYSLAREQLSKQSHYDFGLRALKSVLVIAGELKRNAPNLDENVVLMRALRDMNLPKFVYDDVPLFLGLITDLFPGLKCHRVTYPEFNKAIEDELQKKYYLPLENQMDKVTQLYETMMTRHSTMVVGPTGGGKTVVINTLVSAQTSLGLPTTLYTLNPKACTVVELYGFFNLVTRDWTDGLLSNIFREINKPIPEDKPERRYILFDGDVDALWIENMNSVMDDNKLLTLANGERIRLLPHCALLFEVGDLRYASPATVSRAGMVYVDPKNLGYTPYWSKFLSNKRNVDREPLNMLFDKYVPVILDRIFDGNYGFEIMSPLKLIISQTKLNLVTQMCYILDAVLNPDSDQITEKSTSNTQSLQDESIKDIEVTDEMEAIFISAIYSSLGAPLEGNSRLIFDEFVKKISGFIKMDDSPSKRASFKFIPCHEETWYEYYLDIEQQIWVPWNTLVPNYEHNPNIKFNEILVPTVDSTRVTWLLNLMTDVKRPVILIGETGTSKTATMQNFLRTLDTNQYMQTNLNFSSRTTSLDVQMILEANVAKRNKNIYGPPIGKKLVCFVDDMNMPQVDTYGTQQPIALLKLFLESGGMYDRGKELIWKSLIEIYLYAAMGKPGSGRNEVDPRFISMFSVYCMVFPSDDTINHIFNSILSGHTQNFNEDVKKIVPVILEMTLRLYKIILLELPPTPNKFHYIFNLRDLSRIINGMLFTNPIIFDNVLSFVRVWRNEFTRVICDRFNSEQDEQLMTMRIEETLGIYFPNEKNEILMNPLIFGDFKDALNEDIPIKLYEDYETYESILKMFIEILAEYNEQNQKIDMVLFNMALEHLTRIHRVLKMDTGHIMLIGVGGSGKSLMTKLAAFTAGCEIFSIVISRGYNEAAFKDDLKRLFLLLGVENKRLVFFLTQSQISEESFLEIINNILMVGTVQALYTEDEKNGIANEVRNTASNAGYENTKDGGWTYFTKTCVNNLHVVLSMSPGDELRERCRNFPGLVNKTYINWIFPWPEQALHAVSESFINNAHSIPQDYKQIITNHIVYTHKTMSVYTSDFLVKLKRKNYLTPKHYLDYINVYLNLIDEKSAIVARQCERLLVGLRKIEEATEQLIILNEQLEIQKVVVAEKTLACEIILQEISEASKIANTKKEIVVEKTIESKEAGKIIAVQKDEAQEILSQALPALASAKDALNNLNKNDITEIRSFATPPEPVQVVTECVALILGYKEVNWKVSKQMMSDPRFLNTLKGLNADDITSRQQSLVRAKLKSSKKIALMKDISKAGYGLLCFVDAVLQYCVVFKEVKPKQDKLKELEKDHELVTKQLIHLNKELNDIMSTLNKLNEKYKNAMAERAIIQEEKDLMERRLIAADKLIKGLSSENTRWKSDLVDLEEYKKKIFGNCLMSSSFLAYTAPFSYEFRVDMLFNNWLMNIIQYGIPITQPFKIEIELADEVMIATWNSEGLPSDDLSIQNGILTTRASRFPLCVDPQQQALNWIKQKEEPNSLKTLSFSDSDYLKYVENAIIYGTPVLFQDVEYIDSIIENVLEKNIKNISGRKFVMLGNKEIDYDEKFRMYLTTKIANPFFSPSIYTKATVINCLITLKGLEDQLLGNVVKNERPDLEQQSDELVMEISSNKSLLKNLEDSLLRELATSTGNILDNIDLIETLEETKSKASEVIEKLSLATTTAIEIDVLRNQFRSAATRGALLFFVLSDMSTINAMYQNSLSSYQNVFKTSLKKAMPHKKLKKRLMNIINTFTENLYRYGCTGIFERHKLLFSFQIAVKLQISTNNVTKSQLDFFIKGNVTLEKNLEYINPISWLSPQNWKDIVKLSNDFPEIFPNLSENVIKNNTDWKSWYDLDMPESSEPPYPFSELLEPFYMLMLLRCFRVDRTYQAISNYIVLVMDEMYITTPNIDYDAIYAQTEPQNPGLFILSPGSDPTPDLVKLAGRCGISLNEFEFLSLGQGQEQIALKFLSLAMNDGHWLMLQNCHLLINFLYDLEKILDRTSKIHPDFRLWLATEATPFFPVSVLQRSLKVVTEPPNGLKLNIRNTYTKLKQETLDECAHPAYKSLIYVLAFFHAVVQERRKYDKIGWNIAYDFSESDFSVCVQILINYLNKTLNDGVDSPLPWDTLRYLIGNVMYGGRVIDSYDQRTVNTFMEEYFGQFILDEFQKFYFHYDKNIYYDLPIFEMKDDYLNSIDELPIISGPEVLGLHFNAEMGYFTKASKNMWDNLLRLQPQSESSDSGESREDLIDAVADDILQKLPDLFVIRDVKKMYENNFTPSTVVLLQELERFNILIKKIRVTLTMLRKALLGEIGMDPILESVSSSLYNGQIPNVWMKLAPQTCKNLGGWIEHFVSRTEQYSEWSSIGEPLVMWLAGLHVPESYLTAIVQMACRTNGWSLDHSTLYTTVTEYTDKDDVENSPNTGCYISGIFIEGARWDMDAQCLAVSKTNILIENLPIILIVPIEATKLKLLNTIRTPVYTTSLRRNAMGIGLVFEADLKTYIHNSFWILQGVCLLLNDD</sequence>
<evidence type="ECO:0000259" key="21">
    <source>
        <dbReference type="Pfam" id="PF12777"/>
    </source>
</evidence>
<feature type="domain" description="Dynein heavy chain C-terminal" evidence="27">
    <location>
        <begin position="3063"/>
        <end position="3360"/>
    </location>
</feature>
<dbReference type="InterPro" id="IPR027417">
    <property type="entry name" value="P-loop_NTPase"/>
</dbReference>
<evidence type="ECO:0000259" key="18">
    <source>
        <dbReference type="Pfam" id="PF03028"/>
    </source>
</evidence>
<dbReference type="FunFam" id="3.40.50.300:FF:000153">
    <property type="entry name" value="Dynein axonemal heavy chain 1"/>
    <property type="match status" value="1"/>
</dbReference>
<dbReference type="Gene3D" id="1.20.1270.280">
    <property type="match status" value="1"/>
</dbReference>
<comment type="similarity">
    <text evidence="2">Belongs to the dynein heavy chain family.</text>
</comment>
<dbReference type="FunFam" id="1.10.287.2620:FF:000002">
    <property type="entry name" value="Dynein heavy chain 2, axonemal"/>
    <property type="match status" value="1"/>
</dbReference>
<dbReference type="InterPro" id="IPR041228">
    <property type="entry name" value="Dynein_C"/>
</dbReference>
<dbReference type="FunFam" id="3.10.490.20:FF:000006">
    <property type="entry name" value="Dynein axonemal heavy chain 10"/>
    <property type="match status" value="1"/>
</dbReference>
<keyword evidence="8" id="KW-0243">Dynein</keyword>
<comment type="subunit">
    <text evidence="15">The I1 inner arm complex (also known as the f dynein complex) is a two-headed isoform composed of two heavy chains (1-alpha and 1-beta), three intermediate chains and three light chains. I1 occupies a specific position proximal to the first radial spoke and repeats every 96 nm along the length of the axoneme.</text>
</comment>
<feature type="domain" description="Dynein heavy chain AAA 5 extension" evidence="24">
    <location>
        <begin position="1146"/>
        <end position="1302"/>
    </location>
</feature>
<evidence type="ECO:0000259" key="25">
    <source>
        <dbReference type="Pfam" id="PF17857"/>
    </source>
</evidence>
<comment type="function">
    <text evidence="14">Force generating protein of eukaryotic cilia and flagella. Produces force towards the minus ends of microtubules. Dynein has ATPase activity; the force-producing power stroke is thought to occur on release of ADP. Required for assembly of the I1 inner arm complex and its targeting to the appropriate axoneme location. Also required for phototaxis.</text>
</comment>
<feature type="domain" description="Dynein heavy chain AAA lid" evidence="26">
    <location>
        <begin position="2908"/>
        <end position="3056"/>
    </location>
</feature>
<feature type="domain" description="Dynein heavy chain AAA module D4" evidence="22">
    <location>
        <begin position="1666"/>
        <end position="1924"/>
    </location>
</feature>
<organism evidence="28 29">
    <name type="scientific">Macrosiphum euphorbiae</name>
    <name type="common">potato aphid</name>
    <dbReference type="NCBI Taxonomy" id="13131"/>
    <lineage>
        <taxon>Eukaryota</taxon>
        <taxon>Metazoa</taxon>
        <taxon>Ecdysozoa</taxon>
        <taxon>Arthropoda</taxon>
        <taxon>Hexapoda</taxon>
        <taxon>Insecta</taxon>
        <taxon>Pterygota</taxon>
        <taxon>Neoptera</taxon>
        <taxon>Paraneoptera</taxon>
        <taxon>Hemiptera</taxon>
        <taxon>Sternorrhyncha</taxon>
        <taxon>Aphidomorpha</taxon>
        <taxon>Aphidoidea</taxon>
        <taxon>Aphididae</taxon>
        <taxon>Macrosiphini</taxon>
        <taxon>Macrosiphum</taxon>
    </lineage>
</organism>
<dbReference type="GO" id="GO:0005524">
    <property type="term" value="F:ATP binding"/>
    <property type="evidence" value="ECO:0007669"/>
    <property type="project" value="UniProtKB-KW"/>
</dbReference>
<keyword evidence="29" id="KW-1185">Reference proteome</keyword>
<evidence type="ECO:0000259" key="22">
    <source>
        <dbReference type="Pfam" id="PF12780"/>
    </source>
</evidence>
<dbReference type="PANTHER" id="PTHR22878">
    <property type="entry name" value="DYNEIN HEAVY CHAIN 6, AXONEMAL-LIKE-RELATED"/>
    <property type="match status" value="1"/>
</dbReference>
<evidence type="ECO:0000256" key="13">
    <source>
        <dbReference type="ARBA" id="ARBA00023273"/>
    </source>
</evidence>
<dbReference type="Gene3D" id="1.10.8.710">
    <property type="match status" value="1"/>
</dbReference>
<feature type="coiled-coil region" evidence="17">
    <location>
        <begin position="2152"/>
        <end position="2207"/>
    </location>
</feature>
<dbReference type="InterPro" id="IPR004273">
    <property type="entry name" value="Dynein_heavy_D6_P-loop"/>
</dbReference>
<keyword evidence="11" id="KW-0505">Motor protein</keyword>
<dbReference type="InterPro" id="IPR026983">
    <property type="entry name" value="DHC"/>
</dbReference>
<evidence type="ECO:0000259" key="20">
    <source>
        <dbReference type="Pfam" id="PF12774"/>
    </source>
</evidence>
<evidence type="ECO:0000256" key="4">
    <source>
        <dbReference type="ARBA" id="ARBA00022701"/>
    </source>
</evidence>
<dbReference type="InterPro" id="IPR024743">
    <property type="entry name" value="Dynein_HC_stalk"/>
</dbReference>
<keyword evidence="10" id="KW-0969">Cilium</keyword>
<feature type="domain" description="Dynein heavy chain coiled coil stalk" evidence="21">
    <location>
        <begin position="1937"/>
        <end position="2270"/>
    </location>
</feature>
<evidence type="ECO:0000256" key="15">
    <source>
        <dbReference type="ARBA" id="ARBA00063032"/>
    </source>
</evidence>
<proteinExistence type="inferred from homology"/>
<gene>
    <name evidence="28" type="ORF">MEUPH1_LOCUS10793</name>
</gene>
<accession>A0AAV0WFY6</accession>
<dbReference type="GO" id="GO:0051959">
    <property type="term" value="F:dynein light intermediate chain binding"/>
    <property type="evidence" value="ECO:0007669"/>
    <property type="project" value="InterPro"/>
</dbReference>
<dbReference type="Pfam" id="PF12775">
    <property type="entry name" value="AAA_7"/>
    <property type="match status" value="1"/>
</dbReference>
<dbReference type="GO" id="GO:0070286">
    <property type="term" value="P:axonemal dynein complex assembly"/>
    <property type="evidence" value="ECO:0007669"/>
    <property type="project" value="UniProtKB-ARBA"/>
</dbReference>
<dbReference type="FunFam" id="3.40.50.300:FF:000049">
    <property type="entry name" value="Dynein, axonemal, heavy chain 5"/>
    <property type="match status" value="1"/>
</dbReference>
<dbReference type="Pfam" id="PF17857">
    <property type="entry name" value="AAA_lid_1"/>
    <property type="match status" value="1"/>
</dbReference>
<dbReference type="Gene3D" id="3.10.490.20">
    <property type="match status" value="1"/>
</dbReference>
<reference evidence="28 29" key="1">
    <citation type="submission" date="2023-01" db="EMBL/GenBank/DDBJ databases">
        <authorList>
            <person name="Whitehead M."/>
        </authorList>
    </citation>
    <scope>NUCLEOTIDE SEQUENCE [LARGE SCALE GENOMIC DNA]</scope>
</reference>
<evidence type="ECO:0000256" key="11">
    <source>
        <dbReference type="ARBA" id="ARBA00023175"/>
    </source>
</evidence>
<dbReference type="Gene3D" id="3.40.50.300">
    <property type="entry name" value="P-loop containing nucleotide triphosphate hydrolases"/>
    <property type="match status" value="5"/>
</dbReference>
<comment type="caution">
    <text evidence="28">The sequence shown here is derived from an EMBL/GenBank/DDBJ whole genome shotgun (WGS) entry which is preliminary data.</text>
</comment>
<evidence type="ECO:0000259" key="27">
    <source>
        <dbReference type="Pfam" id="PF18199"/>
    </source>
</evidence>
<evidence type="ECO:0000256" key="14">
    <source>
        <dbReference type="ARBA" id="ARBA00054075"/>
    </source>
</evidence>
<dbReference type="InterPro" id="IPR041466">
    <property type="entry name" value="Dynein_AAA5_ext"/>
</dbReference>
<dbReference type="FunFam" id="1.10.8.720:FF:000005">
    <property type="entry name" value="Dynein axonemal heavy chain 10"/>
    <property type="match status" value="1"/>
</dbReference>
<dbReference type="GO" id="GO:0005874">
    <property type="term" value="C:microtubule"/>
    <property type="evidence" value="ECO:0007669"/>
    <property type="project" value="UniProtKB-KW"/>
</dbReference>
<dbReference type="InterPro" id="IPR042222">
    <property type="entry name" value="Dynein_2_N"/>
</dbReference>
<evidence type="ECO:0000256" key="2">
    <source>
        <dbReference type="ARBA" id="ARBA00008887"/>
    </source>
</evidence>
<keyword evidence="9 17" id="KW-0175">Coiled coil</keyword>
<dbReference type="Pfam" id="PF18199">
    <property type="entry name" value="Dynein_C"/>
    <property type="match status" value="1"/>
</dbReference>
<evidence type="ECO:0000256" key="17">
    <source>
        <dbReference type="SAM" id="Coils"/>
    </source>
</evidence>
<dbReference type="GO" id="GO:0045505">
    <property type="term" value="F:dynein intermediate chain binding"/>
    <property type="evidence" value="ECO:0007669"/>
    <property type="project" value="InterPro"/>
</dbReference>
<dbReference type="FunFam" id="1.10.8.1220:FF:000001">
    <property type="entry name" value="Dynein axonemal heavy chain 5"/>
    <property type="match status" value="1"/>
</dbReference>
<dbReference type="Pfam" id="PF12777">
    <property type="entry name" value="MT"/>
    <property type="match status" value="1"/>
</dbReference>
<dbReference type="Pfam" id="PF12781">
    <property type="entry name" value="AAA_9"/>
    <property type="match status" value="1"/>
</dbReference>
<dbReference type="FunFam" id="1.20.920.20:FF:000001">
    <property type="entry name" value="dynein heavy chain 2, axonemal"/>
    <property type="match status" value="1"/>
</dbReference>
<dbReference type="Pfam" id="PF17852">
    <property type="entry name" value="Dynein_AAA_lid"/>
    <property type="match status" value="1"/>
</dbReference>
<dbReference type="GO" id="GO:0060294">
    <property type="term" value="P:cilium movement involved in cell motility"/>
    <property type="evidence" value="ECO:0007669"/>
    <property type="project" value="UniProtKB-ARBA"/>
</dbReference>
<dbReference type="PANTHER" id="PTHR22878:SF63">
    <property type="entry name" value="DYNEIN AXONEMAL HEAVY CHAIN 10"/>
    <property type="match status" value="1"/>
</dbReference>
<dbReference type="Gene3D" id="1.10.8.1220">
    <property type="match status" value="1"/>
</dbReference>
<keyword evidence="6" id="KW-0547">Nucleotide-binding</keyword>
<dbReference type="Gene3D" id="1.10.8.720">
    <property type="entry name" value="Region D6 of dynein motor"/>
    <property type="match status" value="1"/>
</dbReference>
<evidence type="ECO:0000256" key="1">
    <source>
        <dbReference type="ARBA" id="ARBA00004430"/>
    </source>
</evidence>
<dbReference type="InterPro" id="IPR041589">
    <property type="entry name" value="DNAH3_AAA_lid_1"/>
</dbReference>
<dbReference type="Pfam" id="PF18198">
    <property type="entry name" value="AAA_lid_11"/>
    <property type="match status" value="1"/>
</dbReference>
<feature type="domain" description="Dynein heavy chain region D6 P-loop" evidence="18">
    <location>
        <begin position="2765"/>
        <end position="2877"/>
    </location>
</feature>
<keyword evidence="5" id="KW-0677">Repeat</keyword>
<evidence type="ECO:0000256" key="9">
    <source>
        <dbReference type="ARBA" id="ARBA00023054"/>
    </source>
</evidence>
<dbReference type="InterPro" id="IPR042219">
    <property type="entry name" value="AAA_lid_11_sf"/>
</dbReference>
<dbReference type="FunFam" id="1.20.1270.280:FF:000005">
    <property type="entry name" value="Dynein axonemal heavy chain 10"/>
    <property type="match status" value="1"/>
</dbReference>
<evidence type="ECO:0000256" key="10">
    <source>
        <dbReference type="ARBA" id="ARBA00023069"/>
    </source>
</evidence>
<dbReference type="GO" id="GO:0031514">
    <property type="term" value="C:motile cilium"/>
    <property type="evidence" value="ECO:0007669"/>
    <property type="project" value="UniProtKB-ARBA"/>
</dbReference>
<evidence type="ECO:0000259" key="23">
    <source>
        <dbReference type="Pfam" id="PF12781"/>
    </source>
</evidence>
<keyword evidence="4" id="KW-0493">Microtubule</keyword>
<keyword evidence="7" id="KW-0067">ATP-binding</keyword>
<dbReference type="Pfam" id="PF12780">
    <property type="entry name" value="AAA_8"/>
    <property type="match status" value="1"/>
</dbReference>
<evidence type="ECO:0000256" key="5">
    <source>
        <dbReference type="ARBA" id="ARBA00022737"/>
    </source>
</evidence>
<dbReference type="Gene3D" id="1.20.58.1120">
    <property type="match status" value="1"/>
</dbReference>
<evidence type="ECO:0000256" key="3">
    <source>
        <dbReference type="ARBA" id="ARBA00022490"/>
    </source>
</evidence>
<dbReference type="InterPro" id="IPR024317">
    <property type="entry name" value="Dynein_heavy_chain_D4_dom"/>
</dbReference>
<dbReference type="FunFam" id="1.10.8.710:FF:000002">
    <property type="entry name" value="dynein heavy chain 17, axonemal"/>
    <property type="match status" value="1"/>
</dbReference>
<evidence type="ECO:0000259" key="24">
    <source>
        <dbReference type="Pfam" id="PF17852"/>
    </source>
</evidence>
<keyword evidence="12" id="KW-0206">Cytoskeleton</keyword>
<dbReference type="InterPro" id="IPR035706">
    <property type="entry name" value="AAA_9"/>
</dbReference>
<dbReference type="Gene3D" id="1.20.920.30">
    <property type="match status" value="1"/>
</dbReference>
<evidence type="ECO:0000313" key="28">
    <source>
        <dbReference type="EMBL" id="CAI6354859.1"/>
    </source>
</evidence>
<dbReference type="GO" id="GO:0008569">
    <property type="term" value="F:minus-end-directed microtubule motor activity"/>
    <property type="evidence" value="ECO:0007669"/>
    <property type="project" value="InterPro"/>
</dbReference>
<dbReference type="InterPro" id="IPR041658">
    <property type="entry name" value="AAA_lid_11"/>
</dbReference>
<feature type="domain" description="Dynein heavy chain 3 AAA+ lid" evidence="25">
    <location>
        <begin position="1522"/>
        <end position="1602"/>
    </location>
</feature>
<evidence type="ECO:0000256" key="8">
    <source>
        <dbReference type="ARBA" id="ARBA00023017"/>
    </source>
</evidence>
<dbReference type="InterPro" id="IPR013602">
    <property type="entry name" value="Dynein_heavy_linker"/>
</dbReference>
<dbReference type="InterPro" id="IPR043157">
    <property type="entry name" value="Dynein_AAA1S"/>
</dbReference>
<dbReference type="FunFam" id="1.20.58.1120:FF:000008">
    <property type="entry name" value="Dynein heavy chain 10, axonemal"/>
    <property type="match status" value="1"/>
</dbReference>
<dbReference type="InterPro" id="IPR042228">
    <property type="entry name" value="Dynein_linker_3"/>
</dbReference>
<dbReference type="Gene3D" id="1.10.287.2620">
    <property type="match status" value="1"/>
</dbReference>
<name>A0AAV0WFY6_9HEMI</name>
<feature type="domain" description="Dynein heavy chain linker" evidence="19">
    <location>
        <begin position="123"/>
        <end position="525"/>
    </location>
</feature>
<feature type="domain" description="Dynein heavy chain ATP-binding dynein motor region" evidence="23">
    <location>
        <begin position="2298"/>
        <end position="2517"/>
    </location>
</feature>
<protein>
    <recommendedName>
        <fullName evidence="16">Dynein-1, subspecies f</fullName>
    </recommendedName>
</protein>
<dbReference type="Gene3D" id="1.20.920.20">
    <property type="match status" value="1"/>
</dbReference>
<evidence type="ECO:0000259" key="26">
    <source>
        <dbReference type="Pfam" id="PF18198"/>
    </source>
</evidence>
<dbReference type="InterPro" id="IPR035699">
    <property type="entry name" value="AAA_6"/>
</dbReference>
<keyword evidence="13" id="KW-0966">Cell projection</keyword>
<dbReference type="Pfam" id="PF03028">
    <property type="entry name" value="Dynein_heavy"/>
    <property type="match status" value="1"/>
</dbReference>
<dbReference type="FunFam" id="3.40.50.300:FF:002141">
    <property type="entry name" value="Dynein heavy chain"/>
    <property type="match status" value="1"/>
</dbReference>
<comment type="subcellular location">
    <subcellularLocation>
        <location evidence="1">Cytoplasm</location>
        <location evidence="1">Cytoskeleton</location>
        <location evidence="1">Cilium axoneme</location>
    </subcellularLocation>
</comment>
<keyword evidence="3" id="KW-0963">Cytoplasm</keyword>
<feature type="domain" description="Dynein heavy chain hydrolytic ATP-binding dynein motor region" evidence="20">
    <location>
        <begin position="662"/>
        <end position="988"/>
    </location>
</feature>
<dbReference type="Gene3D" id="1.20.140.100">
    <property type="entry name" value="Dynein heavy chain, N-terminal domain 2"/>
    <property type="match status" value="1"/>
</dbReference>
<evidence type="ECO:0000256" key="6">
    <source>
        <dbReference type="ARBA" id="ARBA00022741"/>
    </source>
</evidence>
<dbReference type="EMBL" id="CARXXK010000002">
    <property type="protein sequence ID" value="CAI6354859.1"/>
    <property type="molecule type" value="Genomic_DNA"/>
</dbReference>
<evidence type="ECO:0000259" key="19">
    <source>
        <dbReference type="Pfam" id="PF08393"/>
    </source>
</evidence>
<dbReference type="Gene3D" id="3.20.180.20">
    <property type="entry name" value="Dynein heavy chain, N-terminal domain 2"/>
    <property type="match status" value="1"/>
</dbReference>
<evidence type="ECO:0000256" key="7">
    <source>
        <dbReference type="ARBA" id="ARBA00022840"/>
    </source>
</evidence>
<dbReference type="InterPro" id="IPR043160">
    <property type="entry name" value="Dynein_C_barrel"/>
</dbReference>
<dbReference type="Gene3D" id="1.10.472.130">
    <property type="match status" value="1"/>
</dbReference>
<dbReference type="Pfam" id="PF12774">
    <property type="entry name" value="AAA_6"/>
    <property type="match status" value="1"/>
</dbReference>